<comment type="similarity">
    <text evidence="12">Belongs to the LpxC family.</text>
</comment>
<sequence>MPKQTTLAASASISGIGVHSGRPASLHFHPGAANTGIVFRTPEGVALQAVSKNVGATSLATVLGDMSGVFVATIEHLMAAISGMGIDNLTIDIDGREVPILDGSALCFVELFDETGLAQLDAPRRALRVLKDVRVEKNDSFGEFMPYDGRRFEIEIDFASPAIGRQSFAADLTPEIFRVEIASARTFGFAADVEKLREGGFALGSSLENSVGIGADNDILNPEGLRFPDEFVRHKTLDAIGDLALSGLPIIGCFRSYKGGHALNAAALGALIADSSAFELVDNANIPKGSAEVSVDLGPSS</sequence>
<dbReference type="Pfam" id="PF03331">
    <property type="entry name" value="LpxC"/>
    <property type="match status" value="1"/>
</dbReference>
<protein>
    <recommendedName>
        <fullName evidence="4 12">UDP-3-O-acyl-N-acetylglucosamine deacetylase</fullName>
        <shortName evidence="12">UDP-3-O-acyl-GlcNAc deacetylase</shortName>
        <ecNumber evidence="4 12">3.5.1.108</ecNumber>
    </recommendedName>
    <alternativeName>
        <fullName evidence="12">UDP-3-O-[R-3-hydroxymyristoyl]-N-acetylglucosamine deacetylase</fullName>
    </alternativeName>
</protein>
<organism evidence="13 14">
    <name type="scientific">Limoniibacter endophyticus</name>
    <dbReference type="NCBI Taxonomy" id="1565040"/>
    <lineage>
        <taxon>Bacteria</taxon>
        <taxon>Pseudomonadati</taxon>
        <taxon>Pseudomonadota</taxon>
        <taxon>Alphaproteobacteria</taxon>
        <taxon>Hyphomicrobiales</taxon>
        <taxon>Bartonellaceae</taxon>
        <taxon>Limoniibacter</taxon>
    </lineage>
</organism>
<dbReference type="PANTHER" id="PTHR33694:SF1">
    <property type="entry name" value="UDP-3-O-ACYL-N-ACETYLGLUCOSAMINE DEACETYLASE 1, MITOCHONDRIAL-RELATED"/>
    <property type="match status" value="1"/>
</dbReference>
<evidence type="ECO:0000256" key="11">
    <source>
        <dbReference type="ARBA" id="ARBA00024535"/>
    </source>
</evidence>
<dbReference type="Gene3D" id="3.30.1700.10">
    <property type="entry name" value="lpxc deacetylase, domain 2"/>
    <property type="match status" value="1"/>
</dbReference>
<evidence type="ECO:0000256" key="6">
    <source>
        <dbReference type="ARBA" id="ARBA00022556"/>
    </source>
</evidence>
<comment type="cofactor">
    <cofactor evidence="1 12">
        <name>Zn(2+)</name>
        <dbReference type="ChEBI" id="CHEBI:29105"/>
    </cofactor>
</comment>
<feature type="binding site" evidence="12">
    <location>
        <position position="234"/>
    </location>
    <ligand>
        <name>Zn(2+)</name>
        <dbReference type="ChEBI" id="CHEBI:29105"/>
    </ligand>
</feature>
<feature type="binding site" evidence="12">
    <location>
        <position position="238"/>
    </location>
    <ligand>
        <name>Zn(2+)</name>
        <dbReference type="ChEBI" id="CHEBI:29105"/>
    </ligand>
</feature>
<reference evidence="13" key="2">
    <citation type="submission" date="2020-09" db="EMBL/GenBank/DDBJ databases">
        <authorList>
            <person name="Sun Q."/>
            <person name="Kim S."/>
        </authorList>
    </citation>
    <scope>NUCLEOTIDE SEQUENCE</scope>
    <source>
        <strain evidence="13">KCTC 42097</strain>
    </source>
</reference>
<evidence type="ECO:0000256" key="12">
    <source>
        <dbReference type="HAMAP-Rule" id="MF_00388"/>
    </source>
</evidence>
<gene>
    <name evidence="12 13" type="primary">lpxC</name>
    <name evidence="13" type="ORF">GCM10010136_24810</name>
</gene>
<comment type="caution">
    <text evidence="13">The sequence shown here is derived from an EMBL/GenBank/DDBJ whole genome shotgun (WGS) entry which is preliminary data.</text>
</comment>
<dbReference type="GO" id="GO:0103117">
    <property type="term" value="F:UDP-3-O-acyl-N-acetylglucosamine deacetylase activity"/>
    <property type="evidence" value="ECO:0007669"/>
    <property type="project" value="UniProtKB-UniRule"/>
</dbReference>
<dbReference type="InterPro" id="IPR020568">
    <property type="entry name" value="Ribosomal_Su5_D2-typ_SF"/>
</dbReference>
<comment type="pathway">
    <text evidence="3 12">Glycolipid biosynthesis; lipid IV(A) biosynthesis; lipid IV(A) from (3R)-3-hydroxytetradecanoyl-[acyl-carrier-protein] and UDP-N-acetyl-alpha-D-glucosamine: step 2/6.</text>
</comment>
<dbReference type="PANTHER" id="PTHR33694">
    <property type="entry name" value="UDP-3-O-ACYL-N-ACETYLGLUCOSAMINE DEACETYLASE 1, MITOCHONDRIAL-RELATED"/>
    <property type="match status" value="1"/>
</dbReference>
<keyword evidence="9 12" id="KW-0862">Zinc</keyword>
<dbReference type="Gene3D" id="3.30.230.20">
    <property type="entry name" value="lpxc deacetylase, domain 1"/>
    <property type="match status" value="1"/>
</dbReference>
<dbReference type="NCBIfam" id="TIGR00325">
    <property type="entry name" value="lpxC"/>
    <property type="match status" value="1"/>
</dbReference>
<dbReference type="InterPro" id="IPR015870">
    <property type="entry name" value="UDP-acyl_N-AcGlcN_deAcase_N"/>
</dbReference>
<proteinExistence type="inferred from homology"/>
<evidence type="ECO:0000256" key="3">
    <source>
        <dbReference type="ARBA" id="ARBA00005002"/>
    </source>
</evidence>
<dbReference type="InterPro" id="IPR004463">
    <property type="entry name" value="UDP-acyl_GlcNac_deAcase"/>
</dbReference>
<reference evidence="13" key="1">
    <citation type="journal article" date="2014" name="Int. J. Syst. Evol. Microbiol.">
        <title>Complete genome sequence of Corynebacterium casei LMG S-19264T (=DSM 44701T), isolated from a smear-ripened cheese.</title>
        <authorList>
            <consortium name="US DOE Joint Genome Institute (JGI-PGF)"/>
            <person name="Walter F."/>
            <person name="Albersmeier A."/>
            <person name="Kalinowski J."/>
            <person name="Ruckert C."/>
        </authorList>
    </citation>
    <scope>NUCLEOTIDE SEQUENCE</scope>
    <source>
        <strain evidence="13">KCTC 42097</strain>
    </source>
</reference>
<keyword evidence="5 12" id="KW-0444">Lipid biosynthesis</keyword>
<dbReference type="HAMAP" id="MF_00388">
    <property type="entry name" value="LpxC"/>
    <property type="match status" value="1"/>
</dbReference>
<dbReference type="EC" id="3.5.1.108" evidence="4 12"/>
<keyword evidence="7 12" id="KW-0479">Metal-binding</keyword>
<comment type="catalytic activity">
    <reaction evidence="11 12">
        <text>a UDP-3-O-[(3R)-3-hydroxyacyl]-N-acetyl-alpha-D-glucosamine + H2O = a UDP-3-O-[(3R)-3-hydroxyacyl]-alpha-D-glucosamine + acetate</text>
        <dbReference type="Rhea" id="RHEA:67816"/>
        <dbReference type="ChEBI" id="CHEBI:15377"/>
        <dbReference type="ChEBI" id="CHEBI:30089"/>
        <dbReference type="ChEBI" id="CHEBI:137740"/>
        <dbReference type="ChEBI" id="CHEBI:173225"/>
        <dbReference type="EC" id="3.5.1.108"/>
    </reaction>
</comment>
<dbReference type="GO" id="GO:0046872">
    <property type="term" value="F:metal ion binding"/>
    <property type="evidence" value="ECO:0007669"/>
    <property type="project" value="UniProtKB-KW"/>
</dbReference>
<dbReference type="UniPathway" id="UPA00359">
    <property type="reaction ID" value="UER00478"/>
</dbReference>
<evidence type="ECO:0000256" key="5">
    <source>
        <dbReference type="ARBA" id="ARBA00022516"/>
    </source>
</evidence>
<evidence type="ECO:0000313" key="14">
    <source>
        <dbReference type="Proteomes" id="UP000641137"/>
    </source>
</evidence>
<keyword evidence="8 12" id="KW-0378">Hydrolase</keyword>
<evidence type="ECO:0000313" key="13">
    <source>
        <dbReference type="EMBL" id="GHC75239.1"/>
    </source>
</evidence>
<dbReference type="InterPro" id="IPR011334">
    <property type="entry name" value="UDP-acyl_GlcNac_deAcase_C"/>
</dbReference>
<feature type="binding site" evidence="12">
    <location>
        <position position="76"/>
    </location>
    <ligand>
        <name>Zn(2+)</name>
        <dbReference type="ChEBI" id="CHEBI:29105"/>
    </ligand>
</feature>
<evidence type="ECO:0000256" key="7">
    <source>
        <dbReference type="ARBA" id="ARBA00022723"/>
    </source>
</evidence>
<evidence type="ECO:0000256" key="9">
    <source>
        <dbReference type="ARBA" id="ARBA00022833"/>
    </source>
</evidence>
<dbReference type="SUPFAM" id="SSF54211">
    <property type="entry name" value="Ribosomal protein S5 domain 2-like"/>
    <property type="match status" value="2"/>
</dbReference>
<dbReference type="AlphaFoldDB" id="A0A8J3DK02"/>
<dbReference type="RefSeq" id="WP_189490627.1">
    <property type="nucleotide sequence ID" value="NZ_BMZO01000008.1"/>
</dbReference>
<evidence type="ECO:0000256" key="4">
    <source>
        <dbReference type="ARBA" id="ARBA00012745"/>
    </source>
</evidence>
<name>A0A8J3DK02_9HYPH</name>
<evidence type="ECO:0000256" key="1">
    <source>
        <dbReference type="ARBA" id="ARBA00001947"/>
    </source>
</evidence>
<comment type="function">
    <text evidence="2 12">Catalyzes the hydrolysis of UDP-3-O-myristoyl-N-acetylglucosamine to form UDP-3-O-myristoylglucosamine and acetate, the committed step in lipid A biosynthesis.</text>
</comment>
<accession>A0A8J3DK02</accession>
<feature type="active site" description="Proton donor" evidence="12">
    <location>
        <position position="261"/>
    </location>
</feature>
<keyword evidence="6 12" id="KW-0441">Lipid A biosynthesis</keyword>
<evidence type="ECO:0000256" key="8">
    <source>
        <dbReference type="ARBA" id="ARBA00022801"/>
    </source>
</evidence>
<dbReference type="Proteomes" id="UP000641137">
    <property type="component" value="Unassembled WGS sequence"/>
</dbReference>
<dbReference type="GO" id="GO:0016020">
    <property type="term" value="C:membrane"/>
    <property type="evidence" value="ECO:0007669"/>
    <property type="project" value="GOC"/>
</dbReference>
<dbReference type="EMBL" id="BMZO01000008">
    <property type="protein sequence ID" value="GHC75239.1"/>
    <property type="molecule type" value="Genomic_DNA"/>
</dbReference>
<keyword evidence="10 12" id="KW-0443">Lipid metabolism</keyword>
<keyword evidence="14" id="KW-1185">Reference proteome</keyword>
<evidence type="ECO:0000256" key="10">
    <source>
        <dbReference type="ARBA" id="ARBA00023098"/>
    </source>
</evidence>
<evidence type="ECO:0000256" key="2">
    <source>
        <dbReference type="ARBA" id="ARBA00002923"/>
    </source>
</evidence>
<dbReference type="GO" id="GO:0009245">
    <property type="term" value="P:lipid A biosynthetic process"/>
    <property type="evidence" value="ECO:0007669"/>
    <property type="project" value="UniProtKB-UniRule"/>
</dbReference>